<protein>
    <recommendedName>
        <fullName evidence="6">RING-type domain-containing protein</fullName>
    </recommendedName>
</protein>
<dbReference type="InterPro" id="IPR001841">
    <property type="entry name" value="Znf_RING"/>
</dbReference>
<sequence length="586" mass="65248">MFGPSRRNNDDDDSGMHSDSSMPSLQTVSDSDDDGQPFSDNDSDSDYISDDNEGDEGDSLDEQLPRLVPTSDRDAGRSIPRVPPGPPWRHQPPGAHMYTYEDIEGEDEDDGVNENVGPSQGNLGASLLRALVGMDMDVPPPGPPFSATNPVLRSILGAIQSSQGHSRFMYEYVRDMPAPPDMDPQRADTIIAALERVPKELISRYEKLRSGHGEEDCDGCPICRESLSDSPDEAVEDVYLTLLAELPFPQVRHDAILAFPCPGKHVFHETCLSPWLARKTTCPSCRFDVDPHSLTLRVDYLPRPIGSGRRRTVVRPKWQPPQVKPFREWLDDEENKSSDPLPIPPRAQVSPGGSRVVTVDPVALALPVEGEEEEESDGAWVTDDDEFEEEYEDDEGQHDMNPPPVSFGLPNRPFRVANFWGAPDDDTDSPVVGDLDDPSYIAERRRFLRGLMDPSNPLQLFLGDDVDMPTLVPTRERTRAEPNYDADEDSDEDGPPPLMDEPSHVRHVRHPVSFFSRDEGLISIPHLGLQAVVDDDDDLPHLVGEPEPESATSPGYESWPRLDRVDFAQWFNRSDEVAPVEVDDVD</sequence>
<gene>
    <name evidence="7" type="ORF">EUX98_g3649</name>
</gene>
<feature type="compositionally biased region" description="Pro residues" evidence="5">
    <location>
        <begin position="81"/>
        <end position="90"/>
    </location>
</feature>
<feature type="compositionally biased region" description="Acidic residues" evidence="5">
    <location>
        <begin position="30"/>
        <end position="61"/>
    </location>
</feature>
<feature type="region of interest" description="Disordered" evidence="5">
    <location>
        <begin position="537"/>
        <end position="559"/>
    </location>
</feature>
<evidence type="ECO:0000256" key="2">
    <source>
        <dbReference type="ARBA" id="ARBA00022771"/>
    </source>
</evidence>
<reference evidence="7 8" key="1">
    <citation type="submission" date="2019-02" db="EMBL/GenBank/DDBJ databases">
        <title>Genome sequencing of the rare red list fungi Antrodiella citrinella (Flaviporus citrinellus).</title>
        <authorList>
            <person name="Buettner E."/>
            <person name="Kellner H."/>
        </authorList>
    </citation>
    <scope>NUCLEOTIDE SEQUENCE [LARGE SCALE GENOMIC DNA]</scope>
    <source>
        <strain evidence="7 8">DSM 108506</strain>
    </source>
</reference>
<dbReference type="InterPro" id="IPR013083">
    <property type="entry name" value="Znf_RING/FYVE/PHD"/>
</dbReference>
<dbReference type="GO" id="GO:0012505">
    <property type="term" value="C:endomembrane system"/>
    <property type="evidence" value="ECO:0007669"/>
    <property type="project" value="TreeGrafter"/>
</dbReference>
<keyword evidence="8" id="KW-1185">Reference proteome</keyword>
<dbReference type="PANTHER" id="PTHR22763">
    <property type="entry name" value="RING ZINC FINGER PROTEIN"/>
    <property type="match status" value="1"/>
</dbReference>
<evidence type="ECO:0000259" key="6">
    <source>
        <dbReference type="PROSITE" id="PS50089"/>
    </source>
</evidence>
<evidence type="ECO:0000256" key="1">
    <source>
        <dbReference type="ARBA" id="ARBA00022723"/>
    </source>
</evidence>
<proteinExistence type="predicted"/>
<evidence type="ECO:0000256" key="4">
    <source>
        <dbReference type="PROSITE-ProRule" id="PRU00175"/>
    </source>
</evidence>
<dbReference type="GO" id="GO:0043161">
    <property type="term" value="P:proteasome-mediated ubiquitin-dependent protein catabolic process"/>
    <property type="evidence" value="ECO:0007669"/>
    <property type="project" value="TreeGrafter"/>
</dbReference>
<feature type="region of interest" description="Disordered" evidence="5">
    <location>
        <begin position="367"/>
        <end position="402"/>
    </location>
</feature>
<feature type="domain" description="RING-type" evidence="6">
    <location>
        <begin position="220"/>
        <end position="286"/>
    </location>
</feature>
<dbReference type="Pfam" id="PF13639">
    <property type="entry name" value="zf-RING_2"/>
    <property type="match status" value="1"/>
</dbReference>
<dbReference type="Proteomes" id="UP000308730">
    <property type="component" value="Unassembled WGS sequence"/>
</dbReference>
<feature type="compositionally biased region" description="Acidic residues" evidence="5">
    <location>
        <begin position="484"/>
        <end position="494"/>
    </location>
</feature>
<organism evidence="7 8">
    <name type="scientific">Antrodiella citrinella</name>
    <dbReference type="NCBI Taxonomy" id="2447956"/>
    <lineage>
        <taxon>Eukaryota</taxon>
        <taxon>Fungi</taxon>
        <taxon>Dikarya</taxon>
        <taxon>Basidiomycota</taxon>
        <taxon>Agaricomycotina</taxon>
        <taxon>Agaricomycetes</taxon>
        <taxon>Polyporales</taxon>
        <taxon>Steccherinaceae</taxon>
        <taxon>Antrodiella</taxon>
    </lineage>
</organism>
<dbReference type="EMBL" id="SGPM01000077">
    <property type="protein sequence ID" value="THH30541.1"/>
    <property type="molecule type" value="Genomic_DNA"/>
</dbReference>
<evidence type="ECO:0000313" key="8">
    <source>
        <dbReference type="Proteomes" id="UP000308730"/>
    </source>
</evidence>
<accession>A0A4S4MYS8</accession>
<feature type="region of interest" description="Disordered" evidence="5">
    <location>
        <begin position="324"/>
        <end position="354"/>
    </location>
</feature>
<evidence type="ECO:0000256" key="5">
    <source>
        <dbReference type="SAM" id="MobiDB-lite"/>
    </source>
</evidence>
<keyword evidence="1" id="KW-0479">Metal-binding</keyword>
<keyword evidence="3" id="KW-0862">Zinc</keyword>
<evidence type="ECO:0000313" key="7">
    <source>
        <dbReference type="EMBL" id="THH30541.1"/>
    </source>
</evidence>
<dbReference type="Gene3D" id="3.30.40.10">
    <property type="entry name" value="Zinc/RING finger domain, C3HC4 (zinc finger)"/>
    <property type="match status" value="1"/>
</dbReference>
<dbReference type="OrthoDB" id="8062037at2759"/>
<name>A0A4S4MYS8_9APHY</name>
<feature type="compositionally biased region" description="Acidic residues" evidence="5">
    <location>
        <begin position="369"/>
        <end position="396"/>
    </location>
</feature>
<comment type="caution">
    <text evidence="7">The sequence shown here is derived from an EMBL/GenBank/DDBJ whole genome shotgun (WGS) entry which is preliminary data.</text>
</comment>
<dbReference type="GO" id="GO:0061630">
    <property type="term" value="F:ubiquitin protein ligase activity"/>
    <property type="evidence" value="ECO:0007669"/>
    <property type="project" value="TreeGrafter"/>
</dbReference>
<keyword evidence="2 4" id="KW-0863">Zinc-finger</keyword>
<dbReference type="SUPFAM" id="SSF57850">
    <property type="entry name" value="RING/U-box"/>
    <property type="match status" value="1"/>
</dbReference>
<feature type="region of interest" description="Disordered" evidence="5">
    <location>
        <begin position="1"/>
        <end position="96"/>
    </location>
</feature>
<dbReference type="PROSITE" id="PS50089">
    <property type="entry name" value="ZF_RING_2"/>
    <property type="match status" value="1"/>
</dbReference>
<dbReference type="InterPro" id="IPR050731">
    <property type="entry name" value="HRD1_E3_ubiq-ligases"/>
</dbReference>
<feature type="region of interest" description="Disordered" evidence="5">
    <location>
        <begin position="473"/>
        <end position="504"/>
    </location>
</feature>
<evidence type="ECO:0000256" key="3">
    <source>
        <dbReference type="ARBA" id="ARBA00022833"/>
    </source>
</evidence>
<dbReference type="AlphaFoldDB" id="A0A4S4MYS8"/>
<dbReference type="GO" id="GO:0008270">
    <property type="term" value="F:zinc ion binding"/>
    <property type="evidence" value="ECO:0007669"/>
    <property type="project" value="UniProtKB-KW"/>
</dbReference>